<evidence type="ECO:0000256" key="1">
    <source>
        <dbReference type="SAM" id="SignalP"/>
    </source>
</evidence>
<comment type="caution">
    <text evidence="2">The sequence shown here is derived from an EMBL/GenBank/DDBJ whole genome shotgun (WGS) entry which is preliminary data.</text>
</comment>
<name>A0A1V6T700_9EURO</name>
<accession>A0A1V6T700</accession>
<feature type="signal peptide" evidence="1">
    <location>
        <begin position="1"/>
        <end position="17"/>
    </location>
</feature>
<keyword evidence="3" id="KW-1185">Reference proteome</keyword>
<evidence type="ECO:0000313" key="2">
    <source>
        <dbReference type="EMBL" id="OQE22135.1"/>
    </source>
</evidence>
<evidence type="ECO:0008006" key="4">
    <source>
        <dbReference type="Google" id="ProtNLM"/>
    </source>
</evidence>
<reference evidence="3" key="1">
    <citation type="journal article" date="2017" name="Nat. Microbiol.">
        <title>Global analysis of biosynthetic gene clusters reveals vast potential of secondary metabolite production in Penicillium species.</title>
        <authorList>
            <person name="Nielsen J.C."/>
            <person name="Grijseels S."/>
            <person name="Prigent S."/>
            <person name="Ji B."/>
            <person name="Dainat J."/>
            <person name="Nielsen K.F."/>
            <person name="Frisvad J.C."/>
            <person name="Workman M."/>
            <person name="Nielsen J."/>
        </authorList>
    </citation>
    <scope>NUCLEOTIDE SEQUENCE [LARGE SCALE GENOMIC DNA]</scope>
    <source>
        <strain evidence="3">IBT 14082</strain>
    </source>
</reference>
<proteinExistence type="predicted"/>
<sequence length="114" mass="11775">MTTLVLASVASAAGTAAVANNTHVQTTLRQHNLDIVRHLPEACSLAACLNLSAELRCIANAINNGDPAALQNCLTTSVTQICSCVACVPAIEDMLVELGFCPGSNDGDDKPPSR</sequence>
<feature type="chain" id="PRO_5013139340" description="Fungal calcium binding protein domain-containing protein" evidence="1">
    <location>
        <begin position="18"/>
        <end position="114"/>
    </location>
</feature>
<evidence type="ECO:0000313" key="3">
    <source>
        <dbReference type="Proteomes" id="UP000191342"/>
    </source>
</evidence>
<keyword evidence="1" id="KW-0732">Signal</keyword>
<protein>
    <recommendedName>
        <fullName evidence="4">Fungal calcium binding protein domain-containing protein</fullName>
    </recommendedName>
</protein>
<dbReference type="OrthoDB" id="4360731at2759"/>
<dbReference type="AlphaFoldDB" id="A0A1V6T700"/>
<dbReference type="EMBL" id="MLQL01000013">
    <property type="protein sequence ID" value="OQE22135.1"/>
    <property type="molecule type" value="Genomic_DNA"/>
</dbReference>
<dbReference type="Proteomes" id="UP000191342">
    <property type="component" value="Unassembled WGS sequence"/>
</dbReference>
<gene>
    <name evidence="2" type="ORF">PENFLA_c013G00292</name>
</gene>
<organism evidence="2 3">
    <name type="scientific">Penicillium flavigenum</name>
    <dbReference type="NCBI Taxonomy" id="254877"/>
    <lineage>
        <taxon>Eukaryota</taxon>
        <taxon>Fungi</taxon>
        <taxon>Dikarya</taxon>
        <taxon>Ascomycota</taxon>
        <taxon>Pezizomycotina</taxon>
        <taxon>Eurotiomycetes</taxon>
        <taxon>Eurotiomycetidae</taxon>
        <taxon>Eurotiales</taxon>
        <taxon>Aspergillaceae</taxon>
        <taxon>Penicillium</taxon>
    </lineage>
</organism>